<dbReference type="KEGG" id="kre:GWK63_08310"/>
<sequence length="61" mass="6693">MATPRLSLRHARLFMENAFLDLLDILAWQEGTTPGAATLTRHPGAERPADGAGPRRAAIRR</sequence>
<evidence type="ECO:0000313" key="3">
    <source>
        <dbReference type="Proteomes" id="UP000502533"/>
    </source>
</evidence>
<evidence type="ECO:0000256" key="1">
    <source>
        <dbReference type="SAM" id="MobiDB-lite"/>
    </source>
</evidence>
<proteinExistence type="predicted"/>
<protein>
    <submittedName>
        <fullName evidence="2">Uncharacterized protein</fullName>
    </submittedName>
</protein>
<reference evidence="2 3" key="1">
    <citation type="submission" date="2020-03" db="EMBL/GenBank/DDBJ databases">
        <title>Isolation of cellulose-producing strains, genome characterization and application of the synthesized cellulose films as an economical and sustainable material for piezoelectric sensor construction.</title>
        <authorList>
            <person name="Mangayil R.K."/>
        </authorList>
    </citation>
    <scope>NUCLEOTIDE SEQUENCE [LARGE SCALE GENOMIC DNA]</scope>
    <source>
        <strain evidence="2 3">ENS 9a1a</strain>
    </source>
</reference>
<feature type="compositionally biased region" description="Low complexity" evidence="1">
    <location>
        <begin position="50"/>
        <end position="61"/>
    </location>
</feature>
<keyword evidence="3" id="KW-1185">Reference proteome</keyword>
<dbReference type="AlphaFoldDB" id="A0A181CAY6"/>
<feature type="region of interest" description="Disordered" evidence="1">
    <location>
        <begin position="36"/>
        <end position="61"/>
    </location>
</feature>
<organism evidence="2 3">
    <name type="scientific">Komagataeibacter rhaeticus</name>
    <dbReference type="NCBI Taxonomy" id="215221"/>
    <lineage>
        <taxon>Bacteria</taxon>
        <taxon>Pseudomonadati</taxon>
        <taxon>Pseudomonadota</taxon>
        <taxon>Alphaproteobacteria</taxon>
        <taxon>Acetobacterales</taxon>
        <taxon>Acetobacteraceae</taxon>
        <taxon>Komagataeibacter</taxon>
    </lineage>
</organism>
<accession>A0A181CAY6</accession>
<dbReference type="EMBL" id="CP050139">
    <property type="protein sequence ID" value="QIP35460.1"/>
    <property type="molecule type" value="Genomic_DNA"/>
</dbReference>
<gene>
    <name evidence="2" type="ORF">GWK63_08310</name>
</gene>
<name>A0A181CAY6_9PROT</name>
<evidence type="ECO:0000313" key="2">
    <source>
        <dbReference type="EMBL" id="QIP35460.1"/>
    </source>
</evidence>
<dbReference type="Proteomes" id="UP000502533">
    <property type="component" value="Chromosome"/>
</dbReference>
<dbReference type="GeneID" id="85022155"/>
<dbReference type="RefSeq" id="WP_007400589.1">
    <property type="nucleotide sequence ID" value="NZ_CALMTF010000112.1"/>
</dbReference>